<dbReference type="InterPro" id="IPR020846">
    <property type="entry name" value="MFS_dom"/>
</dbReference>
<comment type="subcellular location">
    <subcellularLocation>
        <location evidence="1">Cell membrane</location>
        <topology evidence="1">Multi-pass membrane protein</topology>
    </subcellularLocation>
</comment>
<feature type="transmembrane region" description="Helical" evidence="6">
    <location>
        <begin position="133"/>
        <end position="155"/>
    </location>
</feature>
<organism evidence="8 9">
    <name type="scientific">Saccharopolyspora shandongensis</name>
    <dbReference type="NCBI Taxonomy" id="418495"/>
    <lineage>
        <taxon>Bacteria</taxon>
        <taxon>Bacillati</taxon>
        <taxon>Actinomycetota</taxon>
        <taxon>Actinomycetes</taxon>
        <taxon>Pseudonocardiales</taxon>
        <taxon>Pseudonocardiaceae</taxon>
        <taxon>Saccharopolyspora</taxon>
    </lineage>
</organism>
<keyword evidence="2" id="KW-0813">Transport</keyword>
<evidence type="ECO:0000313" key="9">
    <source>
        <dbReference type="Proteomes" id="UP000199529"/>
    </source>
</evidence>
<feature type="transmembrane region" description="Helical" evidence="6">
    <location>
        <begin position="284"/>
        <end position="313"/>
    </location>
</feature>
<evidence type="ECO:0000259" key="7">
    <source>
        <dbReference type="PROSITE" id="PS50850"/>
    </source>
</evidence>
<dbReference type="PANTHER" id="PTHR23511">
    <property type="entry name" value="SYNAPTIC VESICLE GLYCOPROTEIN 2"/>
    <property type="match status" value="1"/>
</dbReference>
<evidence type="ECO:0000256" key="6">
    <source>
        <dbReference type="SAM" id="Phobius"/>
    </source>
</evidence>
<evidence type="ECO:0000256" key="5">
    <source>
        <dbReference type="ARBA" id="ARBA00023136"/>
    </source>
</evidence>
<dbReference type="InterPro" id="IPR011701">
    <property type="entry name" value="MFS"/>
</dbReference>
<keyword evidence="4 6" id="KW-1133">Transmembrane helix</keyword>
<feature type="transmembrane region" description="Helical" evidence="6">
    <location>
        <begin position="105"/>
        <end position="127"/>
    </location>
</feature>
<gene>
    <name evidence="8" type="ORF">SAMN05216215_1004240</name>
</gene>
<dbReference type="AlphaFoldDB" id="A0A1H2V8Y7"/>
<dbReference type="InterPro" id="IPR036259">
    <property type="entry name" value="MFS_trans_sf"/>
</dbReference>
<evidence type="ECO:0000256" key="3">
    <source>
        <dbReference type="ARBA" id="ARBA00022692"/>
    </source>
</evidence>
<feature type="transmembrane region" description="Helical" evidence="6">
    <location>
        <begin position="435"/>
        <end position="455"/>
    </location>
</feature>
<dbReference type="EMBL" id="FNOK01000004">
    <property type="protein sequence ID" value="SDW64787.1"/>
    <property type="molecule type" value="Genomic_DNA"/>
</dbReference>
<evidence type="ECO:0000313" key="8">
    <source>
        <dbReference type="EMBL" id="SDW64787.1"/>
    </source>
</evidence>
<evidence type="ECO:0000256" key="1">
    <source>
        <dbReference type="ARBA" id="ARBA00004651"/>
    </source>
</evidence>
<keyword evidence="9" id="KW-1185">Reference proteome</keyword>
<dbReference type="PANTHER" id="PTHR23511:SF34">
    <property type="entry name" value="SYNAPTIC VESICLE GLYCOPROTEIN 2"/>
    <property type="match status" value="1"/>
</dbReference>
<feature type="transmembrane region" description="Helical" evidence="6">
    <location>
        <begin position="319"/>
        <end position="341"/>
    </location>
</feature>
<name>A0A1H2V8Y7_9PSEU</name>
<sequence>METASGRSQRSPDGKVTFSDQIESAYSRIGVTSAHKQILFMILLGIWFDALEQNAVGLTGPVLKESWGLGGAEIGFLNTMTFTATALGRLVTGVIIDRLGRRTMLMVNLIVFACGSLLCALAPNYAVLAAGRFIVGFGLGGEISVAVIMMAEFFAARHRGTAVGLINVTAAGLGNMLAPLFGIVVFAIFDGPDKWRWIFGLLFLPAILIMFFRRYVPETPRFLAASGRIDEANIVINRLARAQLSGPIENPEQFLTQTGAQEPGQQPRSDWRAVLRGRLLRRTLLLTVAVCMSYAAQISMLTLMPTILVATGYNLTSSLGFTLLMQSGSLAGAIFAALAASRLPRKKVLTGGAILGCLAGLSIALFSGNIALVLVFGFLFNFALIILNTTIWLFAPELYPTRVRGIGTSIILAMGSLSGGLFPLVSGFVFDASGLTGMFTLLAALFVILGIAVQFPPETFGKPMEEDEQIVHA</sequence>
<dbReference type="GO" id="GO:0005886">
    <property type="term" value="C:plasma membrane"/>
    <property type="evidence" value="ECO:0007669"/>
    <property type="project" value="UniProtKB-SubCell"/>
</dbReference>
<dbReference type="Pfam" id="PF07690">
    <property type="entry name" value="MFS_1"/>
    <property type="match status" value="1"/>
</dbReference>
<dbReference type="PROSITE" id="PS50850">
    <property type="entry name" value="MFS"/>
    <property type="match status" value="1"/>
</dbReference>
<feature type="transmembrane region" description="Helical" evidence="6">
    <location>
        <begin position="406"/>
        <end position="429"/>
    </location>
</feature>
<feature type="transmembrane region" description="Helical" evidence="6">
    <location>
        <begin position="195"/>
        <end position="212"/>
    </location>
</feature>
<evidence type="ECO:0000256" key="4">
    <source>
        <dbReference type="ARBA" id="ARBA00022989"/>
    </source>
</evidence>
<dbReference type="STRING" id="418495.SAMN05216215_1004240"/>
<keyword evidence="3 6" id="KW-0812">Transmembrane</keyword>
<feature type="transmembrane region" description="Helical" evidence="6">
    <location>
        <begin position="372"/>
        <end position="394"/>
    </location>
</feature>
<feature type="transmembrane region" description="Helical" evidence="6">
    <location>
        <begin position="162"/>
        <end position="189"/>
    </location>
</feature>
<proteinExistence type="predicted"/>
<reference evidence="9" key="1">
    <citation type="submission" date="2016-10" db="EMBL/GenBank/DDBJ databases">
        <authorList>
            <person name="Varghese N."/>
            <person name="Submissions S."/>
        </authorList>
    </citation>
    <scope>NUCLEOTIDE SEQUENCE [LARGE SCALE GENOMIC DNA]</scope>
    <source>
        <strain evidence="9">CGMCC 4.3530</strain>
    </source>
</reference>
<dbReference type="GO" id="GO:0022857">
    <property type="term" value="F:transmembrane transporter activity"/>
    <property type="evidence" value="ECO:0007669"/>
    <property type="project" value="InterPro"/>
</dbReference>
<keyword evidence="5 6" id="KW-0472">Membrane</keyword>
<accession>A0A1H2V8Y7</accession>
<feature type="transmembrane region" description="Helical" evidence="6">
    <location>
        <begin position="348"/>
        <end position="366"/>
    </location>
</feature>
<protein>
    <submittedName>
        <fullName evidence="8">MFS transporter, putative metabolite:H+ symporter</fullName>
    </submittedName>
</protein>
<dbReference type="Gene3D" id="1.20.1250.20">
    <property type="entry name" value="MFS general substrate transporter like domains"/>
    <property type="match status" value="1"/>
</dbReference>
<dbReference type="Proteomes" id="UP000199529">
    <property type="component" value="Unassembled WGS sequence"/>
</dbReference>
<feature type="domain" description="Major facilitator superfamily (MFS) profile" evidence="7">
    <location>
        <begin position="38"/>
        <end position="461"/>
    </location>
</feature>
<evidence type="ECO:0000256" key="2">
    <source>
        <dbReference type="ARBA" id="ARBA00022448"/>
    </source>
</evidence>
<dbReference type="SUPFAM" id="SSF103473">
    <property type="entry name" value="MFS general substrate transporter"/>
    <property type="match status" value="1"/>
</dbReference>